<dbReference type="GeneID" id="22587941"/>
<dbReference type="InParanoid" id="A0A0A0HTC0"/>
<sequence>MSKTGEDQEPQRGLRASRTTAASHLTNHHIVIGHGNLLGPNNRLKFRVILELGYVLPQLLLDQGSTSRLWRSANQDK</sequence>
<keyword evidence="3" id="KW-1185">Reference proteome</keyword>
<feature type="compositionally biased region" description="Basic and acidic residues" evidence="1">
    <location>
        <begin position="1"/>
        <end position="12"/>
    </location>
</feature>
<dbReference type="EMBL" id="KN275963">
    <property type="protein sequence ID" value="KGM91902.1"/>
    <property type="molecule type" value="Genomic_DNA"/>
</dbReference>
<dbReference type="KEGG" id="pbn:PADG_12044"/>
<reference evidence="2 3" key="1">
    <citation type="journal article" date="2011" name="PLoS Genet.">
        <title>Comparative genomic analysis of human fungal pathogens causing paracoccidioidomycosis.</title>
        <authorList>
            <person name="Desjardins C.A."/>
            <person name="Champion M.D."/>
            <person name="Holder J.W."/>
            <person name="Muszewska A."/>
            <person name="Goldberg J."/>
            <person name="Bailao A.M."/>
            <person name="Brigido M.M."/>
            <person name="Ferreira M.E."/>
            <person name="Garcia A.M."/>
            <person name="Grynberg M."/>
            <person name="Gujja S."/>
            <person name="Heiman D.I."/>
            <person name="Henn M.R."/>
            <person name="Kodira C.D."/>
            <person name="Leon-Narvaez H."/>
            <person name="Longo L.V."/>
            <person name="Ma L.J."/>
            <person name="Malavazi I."/>
            <person name="Matsuo A.L."/>
            <person name="Morais F.V."/>
            <person name="Pereira M."/>
            <person name="Rodriguez-Brito S."/>
            <person name="Sakthikumar S."/>
            <person name="Salem-Izacc S.M."/>
            <person name="Sykes S.M."/>
            <person name="Teixeira M.M."/>
            <person name="Vallejo M.C."/>
            <person name="Walter M.E."/>
            <person name="Yandava C."/>
            <person name="Young S."/>
            <person name="Zeng Q."/>
            <person name="Zucker J."/>
            <person name="Felipe M.S."/>
            <person name="Goldman G.H."/>
            <person name="Haas B.J."/>
            <person name="McEwen J.G."/>
            <person name="Nino-Vega G."/>
            <person name="Puccia R."/>
            <person name="San-Blas G."/>
            <person name="Soares C.M."/>
            <person name="Birren B.W."/>
            <person name="Cuomo C.A."/>
        </authorList>
    </citation>
    <scope>NUCLEOTIDE SEQUENCE [LARGE SCALE GENOMIC DNA]</scope>
    <source>
        <strain evidence="2 3">Pb18</strain>
    </source>
</reference>
<dbReference type="Proteomes" id="UP000001628">
    <property type="component" value="Unassembled WGS sequence"/>
</dbReference>
<dbReference type="HOGENOM" id="CLU_2638724_0_0_1"/>
<dbReference type="AlphaFoldDB" id="A0A0A0HTC0"/>
<protein>
    <submittedName>
        <fullName evidence="2">Uncharacterized protein</fullName>
    </submittedName>
</protein>
<proteinExistence type="predicted"/>
<dbReference type="VEuPathDB" id="FungiDB:PADG_12044"/>
<feature type="region of interest" description="Disordered" evidence="1">
    <location>
        <begin position="1"/>
        <end position="20"/>
    </location>
</feature>
<evidence type="ECO:0000313" key="2">
    <source>
        <dbReference type="EMBL" id="KGM91902.1"/>
    </source>
</evidence>
<gene>
    <name evidence="2" type="ORF">PADG_12044</name>
</gene>
<evidence type="ECO:0000313" key="3">
    <source>
        <dbReference type="Proteomes" id="UP000001628"/>
    </source>
</evidence>
<organism evidence="2 3">
    <name type="scientific">Paracoccidioides brasiliensis (strain Pb18)</name>
    <dbReference type="NCBI Taxonomy" id="502780"/>
    <lineage>
        <taxon>Eukaryota</taxon>
        <taxon>Fungi</taxon>
        <taxon>Dikarya</taxon>
        <taxon>Ascomycota</taxon>
        <taxon>Pezizomycotina</taxon>
        <taxon>Eurotiomycetes</taxon>
        <taxon>Eurotiomycetidae</taxon>
        <taxon>Onygenales</taxon>
        <taxon>Ajellomycetaceae</taxon>
        <taxon>Paracoccidioides</taxon>
    </lineage>
</organism>
<accession>A0A0A0HTC0</accession>
<dbReference type="RefSeq" id="XP_010761632.1">
    <property type="nucleotide sequence ID" value="XM_010763330.1"/>
</dbReference>
<name>A0A0A0HTC0_PARBD</name>
<evidence type="ECO:0000256" key="1">
    <source>
        <dbReference type="SAM" id="MobiDB-lite"/>
    </source>
</evidence>